<dbReference type="InterPro" id="IPR001867">
    <property type="entry name" value="OmpR/PhoB-type_DNA-bd"/>
</dbReference>
<dbReference type="PANTHER" id="PTHR35807:SF1">
    <property type="entry name" value="TRANSCRIPTIONAL REGULATOR REDD"/>
    <property type="match status" value="1"/>
</dbReference>
<dbReference type="InterPro" id="IPR016032">
    <property type="entry name" value="Sig_transdc_resp-reg_C-effctor"/>
</dbReference>
<dbReference type="Pfam" id="PF00486">
    <property type="entry name" value="Trans_reg_C"/>
    <property type="match status" value="1"/>
</dbReference>
<sequence>MTSFAVPSGGIEPTVVVAVFGGMRLVRPDVDLTNRPPRERLILASLVVARGRTVSIGELVDSLWGDQPPSTAVNQVQRHIGELRRLLEPDLPARAAGTAVLGAGEGYRLDPAVVHSELERFDELRTQARRSSGPDSARGYLEALELAAGAPFSGLGWETLARPAFASVERDRIALAVDAADCALGLRDPSPLVAGIERIAADAPMDEHLQAKLVTLLARCGRRADALAVYDTTRRRLWDELSIAPGGALQAAVDDILSDDEDGESGTDAPRRLPLAPAAVVDREGIRILFEETAANALRGEPAILTITGMAGMGKTTLAVQWAHSIADRFPDGQLYLNLRGYAPEGEALSDEEALGQLLADLGGSVADVQGGDGPLREAYRRAIGNRRMLIVIDNAADVEQVRSLLPGVPGCLVVVTSRSNLAGLVVQDGAVAVPLGRLTDEESRRLLVRRLGASRVHSDPASIDSIVASCAGLPLALALAAASASGAGEAMHDVVDGLSATASALDALSLDTANDLRSTFEWSYRVLSADAARMFRLASVHPGVTHPRAALASIAGFDLARASAALGELVGANLFVTVAKAEFAVHDLLRIYAGELVGGTYERVEAQRRLVGHYVHMTRRAFLAFGRQPVVELQSVPPVPDAISGFESSDDAVRWFFAERRAVLETFAVALSLGMDREAALIALDWRPMRQATDAPSIMIDAIAQAVDAAARCGDERLEVELRRDLAVNLGMSGHESESKHHLERVLETYRAWGDHVGESNTLRNLGHIHADGATRLALTMQSVEAARRSGRSDILAISLVTHAHAVLMFGTTDELLELTAEAHQHVVASKSDYLAPYVAVYRAMVHARRGAFVECLELVQTTRDSLDVMIQAYGAMAVAIAAAGADRPEQAYEARERFDRLERDHEEFITNKTETGILRSWLEEAVAGMERRLAS</sequence>
<dbReference type="SMART" id="SM01043">
    <property type="entry name" value="BTAD"/>
    <property type="match status" value="1"/>
</dbReference>
<name>A0A6I2FD32_9MICO</name>
<organism evidence="7 8">
    <name type="scientific">Agromyces agglutinans</name>
    <dbReference type="NCBI Taxonomy" id="2662258"/>
    <lineage>
        <taxon>Bacteria</taxon>
        <taxon>Bacillati</taxon>
        <taxon>Actinomycetota</taxon>
        <taxon>Actinomycetes</taxon>
        <taxon>Micrococcales</taxon>
        <taxon>Microbacteriaceae</taxon>
        <taxon>Agromyces</taxon>
    </lineage>
</organism>
<comment type="similarity">
    <text evidence="1">Belongs to the AfsR/DnrI/RedD regulatory family.</text>
</comment>
<evidence type="ECO:0000259" key="6">
    <source>
        <dbReference type="PROSITE" id="PS51755"/>
    </source>
</evidence>
<dbReference type="Pfam" id="PF03704">
    <property type="entry name" value="BTAD"/>
    <property type="match status" value="1"/>
</dbReference>
<dbReference type="SUPFAM" id="SSF52540">
    <property type="entry name" value="P-loop containing nucleoside triphosphate hydrolases"/>
    <property type="match status" value="1"/>
</dbReference>
<dbReference type="SUPFAM" id="SSF46894">
    <property type="entry name" value="C-terminal effector domain of the bipartite response regulators"/>
    <property type="match status" value="1"/>
</dbReference>
<dbReference type="AlphaFoldDB" id="A0A6I2FD32"/>
<dbReference type="GO" id="GO:0003677">
    <property type="term" value="F:DNA binding"/>
    <property type="evidence" value="ECO:0007669"/>
    <property type="project" value="UniProtKB-UniRule"/>
</dbReference>
<keyword evidence="4" id="KW-0804">Transcription</keyword>
<keyword evidence="2" id="KW-0805">Transcription regulation</keyword>
<dbReference type="PRINTS" id="PR00364">
    <property type="entry name" value="DISEASERSIST"/>
</dbReference>
<dbReference type="GO" id="GO:0006355">
    <property type="term" value="P:regulation of DNA-templated transcription"/>
    <property type="evidence" value="ECO:0007669"/>
    <property type="project" value="InterPro"/>
</dbReference>
<feature type="domain" description="OmpR/PhoB-type" evidence="6">
    <location>
        <begin position="8"/>
        <end position="111"/>
    </location>
</feature>
<evidence type="ECO:0000256" key="5">
    <source>
        <dbReference type="PROSITE-ProRule" id="PRU01091"/>
    </source>
</evidence>
<dbReference type="PROSITE" id="PS51755">
    <property type="entry name" value="OMPR_PHOB"/>
    <property type="match status" value="1"/>
</dbReference>
<feature type="DNA-binding region" description="OmpR/PhoB-type" evidence="5">
    <location>
        <begin position="8"/>
        <end position="111"/>
    </location>
</feature>
<dbReference type="InterPro" id="IPR011990">
    <property type="entry name" value="TPR-like_helical_dom_sf"/>
</dbReference>
<dbReference type="RefSeq" id="WP_153684835.1">
    <property type="nucleotide sequence ID" value="NZ_WJIF01000005.1"/>
</dbReference>
<dbReference type="InterPro" id="IPR005158">
    <property type="entry name" value="BTAD"/>
</dbReference>
<accession>A0A6I2FD32</accession>
<keyword evidence="3 5" id="KW-0238">DNA-binding</keyword>
<dbReference type="InterPro" id="IPR036388">
    <property type="entry name" value="WH-like_DNA-bd_sf"/>
</dbReference>
<dbReference type="Pfam" id="PF00931">
    <property type="entry name" value="NB-ARC"/>
    <property type="match status" value="1"/>
</dbReference>
<dbReference type="Proteomes" id="UP000431080">
    <property type="component" value="Unassembled WGS sequence"/>
</dbReference>
<dbReference type="InterPro" id="IPR002182">
    <property type="entry name" value="NB-ARC"/>
</dbReference>
<dbReference type="SMART" id="SM00862">
    <property type="entry name" value="Trans_reg_C"/>
    <property type="match status" value="1"/>
</dbReference>
<dbReference type="InterPro" id="IPR051677">
    <property type="entry name" value="AfsR-DnrI-RedD_regulator"/>
</dbReference>
<keyword evidence="8" id="KW-1185">Reference proteome</keyword>
<dbReference type="Gene3D" id="1.10.10.10">
    <property type="entry name" value="Winged helix-like DNA-binding domain superfamily/Winged helix DNA-binding domain"/>
    <property type="match status" value="1"/>
</dbReference>
<protein>
    <recommendedName>
        <fullName evidence="6">OmpR/PhoB-type domain-containing protein</fullName>
    </recommendedName>
</protein>
<dbReference type="EMBL" id="WJIF01000005">
    <property type="protein sequence ID" value="MRG60396.1"/>
    <property type="molecule type" value="Genomic_DNA"/>
</dbReference>
<dbReference type="InterPro" id="IPR027417">
    <property type="entry name" value="P-loop_NTPase"/>
</dbReference>
<evidence type="ECO:0000313" key="8">
    <source>
        <dbReference type="Proteomes" id="UP000431080"/>
    </source>
</evidence>
<dbReference type="Gene3D" id="1.25.40.10">
    <property type="entry name" value="Tetratricopeptide repeat domain"/>
    <property type="match status" value="2"/>
</dbReference>
<dbReference type="Gene3D" id="3.40.50.300">
    <property type="entry name" value="P-loop containing nucleotide triphosphate hydrolases"/>
    <property type="match status" value="1"/>
</dbReference>
<comment type="caution">
    <text evidence="7">The sequence shown here is derived from an EMBL/GenBank/DDBJ whole genome shotgun (WGS) entry which is preliminary data.</text>
</comment>
<dbReference type="PANTHER" id="PTHR35807">
    <property type="entry name" value="TRANSCRIPTIONAL REGULATOR REDD-RELATED"/>
    <property type="match status" value="1"/>
</dbReference>
<evidence type="ECO:0000256" key="4">
    <source>
        <dbReference type="ARBA" id="ARBA00023163"/>
    </source>
</evidence>
<gene>
    <name evidence="7" type="ORF">GE115_11045</name>
</gene>
<evidence type="ECO:0000256" key="2">
    <source>
        <dbReference type="ARBA" id="ARBA00023015"/>
    </source>
</evidence>
<evidence type="ECO:0000256" key="3">
    <source>
        <dbReference type="ARBA" id="ARBA00023125"/>
    </source>
</evidence>
<dbReference type="GO" id="GO:0000160">
    <property type="term" value="P:phosphorelay signal transduction system"/>
    <property type="evidence" value="ECO:0007669"/>
    <property type="project" value="InterPro"/>
</dbReference>
<evidence type="ECO:0000313" key="7">
    <source>
        <dbReference type="EMBL" id="MRG60396.1"/>
    </source>
</evidence>
<proteinExistence type="inferred from homology"/>
<dbReference type="GO" id="GO:0043531">
    <property type="term" value="F:ADP binding"/>
    <property type="evidence" value="ECO:0007669"/>
    <property type="project" value="InterPro"/>
</dbReference>
<evidence type="ECO:0000256" key="1">
    <source>
        <dbReference type="ARBA" id="ARBA00005820"/>
    </source>
</evidence>
<reference evidence="7 8" key="1">
    <citation type="submission" date="2019-10" db="EMBL/GenBank/DDBJ databases">
        <authorList>
            <person name="Nie G."/>
            <person name="Ming H."/>
            <person name="Yi B."/>
        </authorList>
    </citation>
    <scope>NUCLEOTIDE SEQUENCE [LARGE SCALE GENOMIC DNA]</scope>
    <source>
        <strain evidence="7 8">CFH 90414</strain>
    </source>
</reference>
<dbReference type="SUPFAM" id="SSF48452">
    <property type="entry name" value="TPR-like"/>
    <property type="match status" value="1"/>
</dbReference>